<comment type="caution">
    <text evidence="8">The sequence shown here is derived from an EMBL/GenBank/DDBJ whole genome shotgun (WGS) entry which is preliminary data.</text>
</comment>
<feature type="transmembrane region" description="Helical" evidence="6">
    <location>
        <begin position="85"/>
        <end position="106"/>
    </location>
</feature>
<keyword evidence="5 6" id="KW-0472">Membrane</keyword>
<evidence type="ECO:0000256" key="4">
    <source>
        <dbReference type="ARBA" id="ARBA00022989"/>
    </source>
</evidence>
<dbReference type="Pfam" id="PF04138">
    <property type="entry name" value="GtrA_DPMS_TM"/>
    <property type="match status" value="1"/>
</dbReference>
<feature type="transmembrane region" description="Helical" evidence="6">
    <location>
        <begin position="112"/>
        <end position="132"/>
    </location>
</feature>
<keyword evidence="3 6" id="KW-0812">Transmembrane</keyword>
<feature type="domain" description="GtrA/DPMS transmembrane" evidence="7">
    <location>
        <begin position="24"/>
        <end position="138"/>
    </location>
</feature>
<name>A0A2M6W9V4_9BACT</name>
<dbReference type="PANTHER" id="PTHR38459:SF1">
    <property type="entry name" value="PROPHAGE BACTOPRENOL-LINKED GLUCOSE TRANSLOCASE HOMOLOG"/>
    <property type="match status" value="1"/>
</dbReference>
<evidence type="ECO:0000259" key="7">
    <source>
        <dbReference type="Pfam" id="PF04138"/>
    </source>
</evidence>
<dbReference type="Proteomes" id="UP000231464">
    <property type="component" value="Unassembled WGS sequence"/>
</dbReference>
<dbReference type="GO" id="GO:0005886">
    <property type="term" value="C:plasma membrane"/>
    <property type="evidence" value="ECO:0007669"/>
    <property type="project" value="TreeGrafter"/>
</dbReference>
<dbReference type="GO" id="GO:0000271">
    <property type="term" value="P:polysaccharide biosynthetic process"/>
    <property type="evidence" value="ECO:0007669"/>
    <property type="project" value="InterPro"/>
</dbReference>
<evidence type="ECO:0000256" key="6">
    <source>
        <dbReference type="SAM" id="Phobius"/>
    </source>
</evidence>
<comment type="subcellular location">
    <subcellularLocation>
        <location evidence="1">Membrane</location>
        <topology evidence="1">Multi-pass membrane protein</topology>
    </subcellularLocation>
</comment>
<reference evidence="9" key="1">
    <citation type="submission" date="2017-09" db="EMBL/GenBank/DDBJ databases">
        <title>Depth-based differentiation of microbial function through sediment-hosted aquifers and enrichment of novel symbionts in the deep terrestrial subsurface.</title>
        <authorList>
            <person name="Probst A.J."/>
            <person name="Ladd B."/>
            <person name="Jarett J.K."/>
            <person name="Geller-Mcgrath D.E."/>
            <person name="Sieber C.M.K."/>
            <person name="Emerson J.B."/>
            <person name="Anantharaman K."/>
            <person name="Thomas B.C."/>
            <person name="Malmstrom R."/>
            <person name="Stieglmeier M."/>
            <person name="Klingl A."/>
            <person name="Woyke T."/>
            <person name="Ryan C.M."/>
            <person name="Banfield J.F."/>
        </authorList>
    </citation>
    <scope>NUCLEOTIDE SEQUENCE [LARGE SCALE GENOMIC DNA]</scope>
</reference>
<dbReference type="InterPro" id="IPR051401">
    <property type="entry name" value="GtrA_CellWall_Glycosyl"/>
</dbReference>
<dbReference type="InterPro" id="IPR007267">
    <property type="entry name" value="GtrA_DPMS_TM"/>
</dbReference>
<keyword evidence="4 6" id="KW-1133">Transmembrane helix</keyword>
<accession>A0A2M6W9V4</accession>
<dbReference type="EMBL" id="PFBP01000051">
    <property type="protein sequence ID" value="PIT89579.1"/>
    <property type="molecule type" value="Genomic_DNA"/>
</dbReference>
<evidence type="ECO:0000313" key="8">
    <source>
        <dbReference type="EMBL" id="PIT89579.1"/>
    </source>
</evidence>
<comment type="similarity">
    <text evidence="2">Belongs to the GtrA family.</text>
</comment>
<proteinExistence type="inferred from homology"/>
<sequence length="139" mass="16124">MLKEIIVKIIQEKISAQIKQFFLYCIGGGFAFIIDVGGLYVFTEYLKIWYIFSATLSFILAAIFNYLFQRFITFKSVDKNISRQFILFVIVAAIGLLINNTLLYLLVELAGIWYIFAKVLTAAIVLVWNFFVNKKFTFK</sequence>
<evidence type="ECO:0000256" key="3">
    <source>
        <dbReference type="ARBA" id="ARBA00022692"/>
    </source>
</evidence>
<protein>
    <submittedName>
        <fullName evidence="8">GtrA family protein</fullName>
    </submittedName>
</protein>
<feature type="transmembrane region" description="Helical" evidence="6">
    <location>
        <begin position="48"/>
        <end position="73"/>
    </location>
</feature>
<dbReference type="PANTHER" id="PTHR38459">
    <property type="entry name" value="PROPHAGE BACTOPRENOL-LINKED GLUCOSE TRANSLOCASE HOMOLOG"/>
    <property type="match status" value="1"/>
</dbReference>
<evidence type="ECO:0000256" key="2">
    <source>
        <dbReference type="ARBA" id="ARBA00009399"/>
    </source>
</evidence>
<gene>
    <name evidence="8" type="ORF">COU23_03160</name>
</gene>
<evidence type="ECO:0000256" key="1">
    <source>
        <dbReference type="ARBA" id="ARBA00004141"/>
    </source>
</evidence>
<feature type="transmembrane region" description="Helical" evidence="6">
    <location>
        <begin position="21"/>
        <end position="42"/>
    </location>
</feature>
<evidence type="ECO:0000313" key="9">
    <source>
        <dbReference type="Proteomes" id="UP000231464"/>
    </source>
</evidence>
<evidence type="ECO:0000256" key="5">
    <source>
        <dbReference type="ARBA" id="ARBA00023136"/>
    </source>
</evidence>
<dbReference type="AlphaFoldDB" id="A0A2M6W9V4"/>
<organism evidence="8 9">
    <name type="scientific">Candidatus Kuenenbacteria bacterium CG10_big_fil_rev_8_21_14_0_10_36_11</name>
    <dbReference type="NCBI Taxonomy" id="1974618"/>
    <lineage>
        <taxon>Bacteria</taxon>
        <taxon>Candidatus Kueneniibacteriota</taxon>
    </lineage>
</organism>